<sequence>MSSELPDNDTENDESQSDNLSLLDEELDNLGVTEDETSECICEEPELGYDDECETNVHDYLMSIYDLSGMEYTTIRVECTPVWDQERIENDRVPEIDYFEDVIIVSETVDDPDVSLQDCFVGCVDDDDEMMTRTMQVLHSPEDELPANVICSYLERGKTFLCLPMTEKDPSFKAASLLENSKILDKTLIIVTEHATLDFLSTVKALLKHTEVKRSLSVMLISLSRWSEGAQALYWNTIKCICYGN</sequence>
<evidence type="ECO:0000313" key="2">
    <source>
        <dbReference type="Proteomes" id="UP001164746"/>
    </source>
</evidence>
<name>A0ABY7F071_MYAAR</name>
<protein>
    <submittedName>
        <fullName evidence="1">Uncharacterized protein</fullName>
    </submittedName>
</protein>
<evidence type="ECO:0000313" key="1">
    <source>
        <dbReference type="EMBL" id="WAR14476.1"/>
    </source>
</evidence>
<organism evidence="1 2">
    <name type="scientific">Mya arenaria</name>
    <name type="common">Soft-shell clam</name>
    <dbReference type="NCBI Taxonomy" id="6604"/>
    <lineage>
        <taxon>Eukaryota</taxon>
        <taxon>Metazoa</taxon>
        <taxon>Spiralia</taxon>
        <taxon>Lophotrochozoa</taxon>
        <taxon>Mollusca</taxon>
        <taxon>Bivalvia</taxon>
        <taxon>Autobranchia</taxon>
        <taxon>Heteroconchia</taxon>
        <taxon>Euheterodonta</taxon>
        <taxon>Imparidentia</taxon>
        <taxon>Neoheterodontei</taxon>
        <taxon>Myida</taxon>
        <taxon>Myoidea</taxon>
        <taxon>Myidae</taxon>
        <taxon>Mya</taxon>
    </lineage>
</organism>
<dbReference type="EMBL" id="CP111020">
    <property type="protein sequence ID" value="WAR14476.1"/>
    <property type="molecule type" value="Genomic_DNA"/>
</dbReference>
<keyword evidence="2" id="KW-1185">Reference proteome</keyword>
<dbReference type="Proteomes" id="UP001164746">
    <property type="component" value="Chromosome 9"/>
</dbReference>
<accession>A0ABY7F071</accession>
<gene>
    <name evidence="1" type="ORF">MAR_004581</name>
</gene>
<proteinExistence type="predicted"/>
<reference evidence="1" key="1">
    <citation type="submission" date="2022-11" db="EMBL/GenBank/DDBJ databases">
        <title>Centuries of genome instability and evolution in soft-shell clam transmissible cancer (bioRxiv).</title>
        <authorList>
            <person name="Hart S.F.M."/>
            <person name="Yonemitsu M.A."/>
            <person name="Giersch R.M."/>
            <person name="Beal B.F."/>
            <person name="Arriagada G."/>
            <person name="Davis B.W."/>
            <person name="Ostrander E.A."/>
            <person name="Goff S.P."/>
            <person name="Metzger M.J."/>
        </authorList>
    </citation>
    <scope>NUCLEOTIDE SEQUENCE</scope>
    <source>
        <strain evidence="1">MELC-2E11</strain>
        <tissue evidence="1">Siphon/mantle</tissue>
    </source>
</reference>